<dbReference type="InterPro" id="IPR013103">
    <property type="entry name" value="RVT_2"/>
</dbReference>
<evidence type="ECO:0000313" key="3">
    <source>
        <dbReference type="Proteomes" id="UP001172457"/>
    </source>
</evidence>
<dbReference type="AlphaFoldDB" id="A0AA38WDA1"/>
<proteinExistence type="predicted"/>
<evidence type="ECO:0000259" key="1">
    <source>
        <dbReference type="Pfam" id="PF07727"/>
    </source>
</evidence>
<comment type="caution">
    <text evidence="2">The sequence shown here is derived from an EMBL/GenBank/DDBJ whole genome shotgun (WGS) entry which is preliminary data.</text>
</comment>
<dbReference type="Pfam" id="PF07727">
    <property type="entry name" value="RVT_2"/>
    <property type="match status" value="1"/>
</dbReference>
<sequence length="143" mass="16115">MTTIRAFLAIAAAKKWELHRMDVQNAFLHGDLEEEVFMKPPPGFASSNPNLVCRLRKPLYGLKHPPPPVLVRKTRNGSKRLWIFAVLFRLLAFHLHTQLLEAPLVSFCANENIITEAGLLGAKPSGVPIEQNCNTPLKRKREV</sequence>
<reference evidence="2" key="1">
    <citation type="submission" date="2023-03" db="EMBL/GenBank/DDBJ databases">
        <title>Chromosome-scale reference genome and RAD-based genetic map of yellow starthistle (Centaurea solstitialis) reveal putative structural variation and QTLs associated with invader traits.</title>
        <authorList>
            <person name="Reatini B."/>
            <person name="Cang F.A."/>
            <person name="Jiang Q."/>
            <person name="Mckibben M.T.W."/>
            <person name="Barker M.S."/>
            <person name="Rieseberg L.H."/>
            <person name="Dlugosch K.M."/>
        </authorList>
    </citation>
    <scope>NUCLEOTIDE SEQUENCE</scope>
    <source>
        <strain evidence="2">CAN-66</strain>
        <tissue evidence="2">Leaf</tissue>
    </source>
</reference>
<feature type="domain" description="Reverse transcriptase Ty1/copia-type" evidence="1">
    <location>
        <begin position="3"/>
        <end position="66"/>
    </location>
</feature>
<accession>A0AA38WDA1</accession>
<dbReference type="Proteomes" id="UP001172457">
    <property type="component" value="Chromosome 3"/>
</dbReference>
<gene>
    <name evidence="2" type="ORF">OSB04_011766</name>
</gene>
<dbReference type="EMBL" id="JARYMX010000003">
    <property type="protein sequence ID" value="KAJ9557152.1"/>
    <property type="molecule type" value="Genomic_DNA"/>
</dbReference>
<keyword evidence="3" id="KW-1185">Reference proteome</keyword>
<protein>
    <recommendedName>
        <fullName evidence="1">Reverse transcriptase Ty1/copia-type domain-containing protein</fullName>
    </recommendedName>
</protein>
<name>A0AA38WDA1_9ASTR</name>
<organism evidence="2 3">
    <name type="scientific">Centaurea solstitialis</name>
    <name type="common">yellow star-thistle</name>
    <dbReference type="NCBI Taxonomy" id="347529"/>
    <lineage>
        <taxon>Eukaryota</taxon>
        <taxon>Viridiplantae</taxon>
        <taxon>Streptophyta</taxon>
        <taxon>Embryophyta</taxon>
        <taxon>Tracheophyta</taxon>
        <taxon>Spermatophyta</taxon>
        <taxon>Magnoliopsida</taxon>
        <taxon>eudicotyledons</taxon>
        <taxon>Gunneridae</taxon>
        <taxon>Pentapetalae</taxon>
        <taxon>asterids</taxon>
        <taxon>campanulids</taxon>
        <taxon>Asterales</taxon>
        <taxon>Asteraceae</taxon>
        <taxon>Carduoideae</taxon>
        <taxon>Cardueae</taxon>
        <taxon>Centaureinae</taxon>
        <taxon>Centaurea</taxon>
    </lineage>
</organism>
<evidence type="ECO:0000313" key="2">
    <source>
        <dbReference type="EMBL" id="KAJ9557152.1"/>
    </source>
</evidence>